<reference evidence="1" key="1">
    <citation type="submission" date="2023-06" db="EMBL/GenBank/DDBJ databases">
        <authorList>
            <consortium name="Lawrence Berkeley National Laboratory"/>
            <person name="Ahrendt S."/>
            <person name="Sahu N."/>
            <person name="Indic B."/>
            <person name="Wong-Bajracharya J."/>
            <person name="Merenyi Z."/>
            <person name="Ke H.-M."/>
            <person name="Monk M."/>
            <person name="Kocsube S."/>
            <person name="Drula E."/>
            <person name="Lipzen A."/>
            <person name="Balint B."/>
            <person name="Henrissat B."/>
            <person name="Andreopoulos B."/>
            <person name="Martin F.M."/>
            <person name="Harder C.B."/>
            <person name="Rigling D."/>
            <person name="Ford K.L."/>
            <person name="Foster G.D."/>
            <person name="Pangilinan J."/>
            <person name="Papanicolaou A."/>
            <person name="Barry K."/>
            <person name="LaButti K."/>
            <person name="Viragh M."/>
            <person name="Koriabine M."/>
            <person name="Yan M."/>
            <person name="Riley R."/>
            <person name="Champramary S."/>
            <person name="Plett K.L."/>
            <person name="Tsai I.J."/>
            <person name="Slot J."/>
            <person name="Sipos G."/>
            <person name="Plett J."/>
            <person name="Nagy L.G."/>
            <person name="Grigoriev I.V."/>
        </authorList>
    </citation>
    <scope>NUCLEOTIDE SEQUENCE</scope>
    <source>
        <strain evidence="1">HWK02</strain>
    </source>
</reference>
<name>A0AA39QCX9_9AGAR</name>
<accession>A0AA39QCX9</accession>
<protein>
    <submittedName>
        <fullName evidence="1">Uncharacterized protein</fullName>
    </submittedName>
</protein>
<evidence type="ECO:0000313" key="1">
    <source>
        <dbReference type="EMBL" id="KAK0499223.1"/>
    </source>
</evidence>
<sequence>MDGGHSEEICVQHAASSALSFFQFAHMTVAFYGEMAWKALCPTSYRIRCARLDVHVEGDWTNLLCATQHLAKSDTAFKLRKILDGKHIVMSYYDGAFPDNNVPEAARQNCECQVYLNCGLVGKDYFFQVADIPLLLFQLLLLQRVRLYTSTASETKIETMMQEDLAATRAYIRLYPHRHEPCLLSPSQRLSVLRFVSWIRDSDSDAPNAFSRLSLGLSSTLIAPEKSIDESDEARNALKSSELRDVGSSIAESFSAQHMLIEIPAAVRLPQGVGKGNKHSLAQQLKKRDLQQTTFILSAIRSVSARLHKLGCSYYLSGPKDVAWLLLGSSTVPSTDIWFSVVLSDDTSLDDVFKKLGVTKRSDNSFDYTDSSQNSCKILVEQAQPPESMELHPLSTYRITKDGIPIYHPGHTLLSHLTQPRLQSAILANYGLPERTYDQIVPVLKDLANLGVNLRQLFLDGEKRDKLDDLVKAVCMVNLDLREVFRSLGFAIPIGPEEVVHAVAVQPEKKTKDDVVLDAAKKTVKVLQEAGYTCAVSGVVASYLWSNNKNMWLPEVTEIVIFSRDNIKTVHRLFLNNPLFHTVKLQVPGSTTQSPILHYRIRGRMRGARKKRTSCQVHLVMSQEQMSCGIKDGLPLVPLAKVLSDVLQHWYDYALAESEEASGYATYVQALLSVANEDDFSASTGTGWNSPSQRVRARLFCSMFSNCKDAWGRLGNDIV</sequence>
<comment type="caution">
    <text evidence="1">The sequence shown here is derived from an EMBL/GenBank/DDBJ whole genome shotgun (WGS) entry which is preliminary data.</text>
</comment>
<gene>
    <name evidence="1" type="ORF">EDD18DRAFT_1155932</name>
</gene>
<evidence type="ECO:0000313" key="2">
    <source>
        <dbReference type="Proteomes" id="UP001175228"/>
    </source>
</evidence>
<proteinExistence type="predicted"/>
<organism evidence="1 2">
    <name type="scientific">Armillaria luteobubalina</name>
    <dbReference type="NCBI Taxonomy" id="153913"/>
    <lineage>
        <taxon>Eukaryota</taxon>
        <taxon>Fungi</taxon>
        <taxon>Dikarya</taxon>
        <taxon>Basidiomycota</taxon>
        <taxon>Agaricomycotina</taxon>
        <taxon>Agaricomycetes</taxon>
        <taxon>Agaricomycetidae</taxon>
        <taxon>Agaricales</taxon>
        <taxon>Marasmiineae</taxon>
        <taxon>Physalacriaceae</taxon>
        <taxon>Armillaria</taxon>
    </lineage>
</organism>
<keyword evidence="2" id="KW-1185">Reference proteome</keyword>
<dbReference type="AlphaFoldDB" id="A0AA39QCX9"/>
<dbReference type="Proteomes" id="UP001175228">
    <property type="component" value="Unassembled WGS sequence"/>
</dbReference>
<dbReference type="EMBL" id="JAUEPU010000010">
    <property type="protein sequence ID" value="KAK0499223.1"/>
    <property type="molecule type" value="Genomic_DNA"/>
</dbReference>